<dbReference type="EMBL" id="RBEE01000042">
    <property type="protein sequence ID" value="RNL51021.1"/>
    <property type="molecule type" value="Genomic_DNA"/>
</dbReference>
<dbReference type="Proteomes" id="UP000274046">
    <property type="component" value="Unassembled WGS sequence"/>
</dbReference>
<accession>A0A3N0BPU6</accession>
<name>A0A3N0BPU6_9SPHI</name>
<protein>
    <submittedName>
        <fullName evidence="1">Uncharacterized protein</fullName>
    </submittedName>
</protein>
<dbReference type="PROSITE" id="PS51257">
    <property type="entry name" value="PROKAR_LIPOPROTEIN"/>
    <property type="match status" value="1"/>
</dbReference>
<dbReference type="OrthoDB" id="794403at2"/>
<sequence>MNKLLSIFAIVISVLIASCQSDSKKNTTVDSSIMSNQQAPYKSPDECFIYTNNRDTATLLMYGSADKILGELRYNFYEKDKNSGVIYGFLKGDTITVDYKFQSEGVYSHREIVWVRQGDKLLEGNGEVYQDNGNVKFKNKRKLTFGNGVVFTKIKCK</sequence>
<keyword evidence="2" id="KW-1185">Reference proteome</keyword>
<evidence type="ECO:0000313" key="2">
    <source>
        <dbReference type="Proteomes" id="UP000274046"/>
    </source>
</evidence>
<dbReference type="AlphaFoldDB" id="A0A3N0BPU6"/>
<organism evidence="1 2">
    <name type="scientific">Pedobacter jejuensis</name>
    <dbReference type="NCBI Taxonomy" id="1268550"/>
    <lineage>
        <taxon>Bacteria</taxon>
        <taxon>Pseudomonadati</taxon>
        <taxon>Bacteroidota</taxon>
        <taxon>Sphingobacteriia</taxon>
        <taxon>Sphingobacteriales</taxon>
        <taxon>Sphingobacteriaceae</taxon>
        <taxon>Pedobacter</taxon>
    </lineage>
</organism>
<reference evidence="1 2" key="1">
    <citation type="submission" date="2018-10" db="EMBL/GenBank/DDBJ databases">
        <title>Genome sequencing of Pedobacter jejuensis TNB23.</title>
        <authorList>
            <person name="Cho Y.-J."/>
            <person name="Cho A."/>
            <person name="Kim O.-S."/>
        </authorList>
    </citation>
    <scope>NUCLEOTIDE SEQUENCE [LARGE SCALE GENOMIC DNA]</scope>
    <source>
        <strain evidence="1 2">TNB23</strain>
    </source>
</reference>
<proteinExistence type="predicted"/>
<gene>
    <name evidence="1" type="ORF">D7004_14945</name>
</gene>
<dbReference type="RefSeq" id="WP_148042816.1">
    <property type="nucleotide sequence ID" value="NZ_RBEE01000042.1"/>
</dbReference>
<comment type="caution">
    <text evidence="1">The sequence shown here is derived from an EMBL/GenBank/DDBJ whole genome shotgun (WGS) entry which is preliminary data.</text>
</comment>
<evidence type="ECO:0000313" key="1">
    <source>
        <dbReference type="EMBL" id="RNL51021.1"/>
    </source>
</evidence>